<evidence type="ECO:0000313" key="3">
    <source>
        <dbReference type="EMBL" id="MFD2158424.1"/>
    </source>
</evidence>
<dbReference type="EMBL" id="JBHUJB010000023">
    <property type="protein sequence ID" value="MFD2158424.1"/>
    <property type="molecule type" value="Genomic_DNA"/>
</dbReference>
<dbReference type="NCBIfam" id="NF008218">
    <property type="entry name" value="PRK10985.1"/>
    <property type="match status" value="1"/>
</dbReference>
<gene>
    <name evidence="3" type="ORF">ACFSW8_05900</name>
</gene>
<dbReference type="InterPro" id="IPR000073">
    <property type="entry name" value="AB_hydrolase_1"/>
</dbReference>
<organism evidence="3 4">
    <name type="scientific">Rubritalea tangerina</name>
    <dbReference type="NCBI Taxonomy" id="430798"/>
    <lineage>
        <taxon>Bacteria</taxon>
        <taxon>Pseudomonadati</taxon>
        <taxon>Verrucomicrobiota</taxon>
        <taxon>Verrucomicrobiia</taxon>
        <taxon>Verrucomicrobiales</taxon>
        <taxon>Rubritaleaceae</taxon>
        <taxon>Rubritalea</taxon>
    </lineage>
</organism>
<dbReference type="InterPro" id="IPR050960">
    <property type="entry name" value="AB_hydrolase_4_sf"/>
</dbReference>
<comment type="caution">
    <text evidence="3">The sequence shown here is derived from an EMBL/GenBank/DDBJ whole genome shotgun (WGS) entry which is preliminary data.</text>
</comment>
<dbReference type="InterPro" id="IPR012020">
    <property type="entry name" value="ABHD4"/>
</dbReference>
<feature type="domain" description="AB hydrolase-1" evidence="2">
    <location>
        <begin position="67"/>
        <end position="308"/>
    </location>
</feature>
<dbReference type="SUPFAM" id="SSF53474">
    <property type="entry name" value="alpha/beta-Hydrolases"/>
    <property type="match status" value="1"/>
</dbReference>
<proteinExistence type="inferred from homology"/>
<keyword evidence="3" id="KW-0378">Hydrolase</keyword>
<dbReference type="GO" id="GO:0016787">
    <property type="term" value="F:hydrolase activity"/>
    <property type="evidence" value="ECO:0007669"/>
    <property type="project" value="UniProtKB-KW"/>
</dbReference>
<dbReference type="PANTHER" id="PTHR10794">
    <property type="entry name" value="ABHYDROLASE DOMAIN-CONTAINING PROTEIN"/>
    <property type="match status" value="1"/>
</dbReference>
<evidence type="ECO:0000259" key="2">
    <source>
        <dbReference type="Pfam" id="PF00561"/>
    </source>
</evidence>
<protein>
    <submittedName>
        <fullName evidence="3">Hydrolase</fullName>
    </submittedName>
</protein>
<reference evidence="4" key="1">
    <citation type="journal article" date="2019" name="Int. J. Syst. Evol. Microbiol.">
        <title>The Global Catalogue of Microorganisms (GCM) 10K type strain sequencing project: providing services to taxonomists for standard genome sequencing and annotation.</title>
        <authorList>
            <consortium name="The Broad Institute Genomics Platform"/>
            <consortium name="The Broad Institute Genome Sequencing Center for Infectious Disease"/>
            <person name="Wu L."/>
            <person name="Ma J."/>
        </authorList>
    </citation>
    <scope>NUCLEOTIDE SEQUENCE [LARGE SCALE GENOMIC DNA]</scope>
    <source>
        <strain evidence="4">CCUG 57942</strain>
    </source>
</reference>
<sequence length="337" mass="37736">MSQPLHASAWLKHFPVPWWARSPHVQTILPTLVHTPSVPLRRERMELPDGDFIDLDWADAPDSPSRVVLIFHGLEGGSDSPYVKRLMATCLQHKLSSVVHHHRSCSGENNRLARSYHSGETQDIQHTLLHLRRLYPEAHIDAVGYSLGGNALAKYLGEQGSNSLIDRATIISAPLQLSACAKRLEGGFSTIYQRHLIKRLQQKTLEKIHHPELSEAMPVTAEQIPSLNTFHSFDHHVTAPLHGFDSVDHYYQSCSGLQFLKKVTTPTLIIHAADDPFMTDAVIPTPTDLSPHVTYELYPLGGHVGFISGGSPLRPRYFLEQRIASYLNLDRVDALTQ</sequence>
<dbReference type="PIRSF" id="PIRSF005211">
    <property type="entry name" value="Ab_hydro_YheT"/>
    <property type="match status" value="1"/>
</dbReference>
<evidence type="ECO:0000313" key="4">
    <source>
        <dbReference type="Proteomes" id="UP001597389"/>
    </source>
</evidence>
<dbReference type="InterPro" id="IPR029058">
    <property type="entry name" value="AB_hydrolase_fold"/>
</dbReference>
<dbReference type="Gene3D" id="3.40.50.1820">
    <property type="entry name" value="alpha/beta hydrolase"/>
    <property type="match status" value="1"/>
</dbReference>
<accession>A0ABW4Z927</accession>
<dbReference type="PANTHER" id="PTHR10794:SF94">
    <property type="entry name" value="ESTERASE YHET-RELATED"/>
    <property type="match status" value="1"/>
</dbReference>
<name>A0ABW4Z927_9BACT</name>
<dbReference type="Proteomes" id="UP001597389">
    <property type="component" value="Unassembled WGS sequence"/>
</dbReference>
<keyword evidence="4" id="KW-1185">Reference proteome</keyword>
<evidence type="ECO:0000256" key="1">
    <source>
        <dbReference type="ARBA" id="ARBA00010884"/>
    </source>
</evidence>
<comment type="similarity">
    <text evidence="1">Belongs to the AB hydrolase superfamily. AB hydrolase 4 family.</text>
</comment>
<dbReference type="Pfam" id="PF00561">
    <property type="entry name" value="Abhydrolase_1"/>
    <property type="match status" value="1"/>
</dbReference>
<dbReference type="RefSeq" id="WP_377091432.1">
    <property type="nucleotide sequence ID" value="NZ_JBHSJL010000014.1"/>
</dbReference>